<keyword evidence="2" id="KW-0067">ATP-binding</keyword>
<evidence type="ECO:0000313" key="4">
    <source>
        <dbReference type="EMBL" id="VFU08625.1"/>
    </source>
</evidence>
<dbReference type="RefSeq" id="WP_134488676.1">
    <property type="nucleotide sequence ID" value="NZ_CP139089.1"/>
</dbReference>
<dbReference type="PROSITE" id="PS51459">
    <property type="entry name" value="FIDO"/>
    <property type="match status" value="1"/>
</dbReference>
<dbReference type="Pfam" id="PF02661">
    <property type="entry name" value="Fic"/>
    <property type="match status" value="1"/>
</dbReference>
<dbReference type="InterPro" id="IPR040198">
    <property type="entry name" value="Fido_containing"/>
</dbReference>
<dbReference type="KEGG" id="mtun:MTUNDRAET4_1732"/>
<name>A0A4U8Z0P5_METTU</name>
<dbReference type="GO" id="GO:0005524">
    <property type="term" value="F:ATP binding"/>
    <property type="evidence" value="ECO:0007669"/>
    <property type="project" value="UniProtKB-KW"/>
</dbReference>
<evidence type="ECO:0000256" key="1">
    <source>
        <dbReference type="PIRSR" id="PIRSR640198-1"/>
    </source>
</evidence>
<organism evidence="4 5">
    <name type="scientific">Methylocella tundrae</name>
    <dbReference type="NCBI Taxonomy" id="227605"/>
    <lineage>
        <taxon>Bacteria</taxon>
        <taxon>Pseudomonadati</taxon>
        <taxon>Pseudomonadota</taxon>
        <taxon>Alphaproteobacteria</taxon>
        <taxon>Hyphomicrobiales</taxon>
        <taxon>Beijerinckiaceae</taxon>
        <taxon>Methylocella</taxon>
    </lineage>
</organism>
<keyword evidence="2" id="KW-0547">Nucleotide-binding</keyword>
<evidence type="ECO:0000313" key="5">
    <source>
        <dbReference type="Proteomes" id="UP000294360"/>
    </source>
</evidence>
<sequence length="216" mass="24313">MSDDRHSKADPVELIIDPDQKARREAENGVRQFNAALEIIKSHILEPDKSFRLTQALILRLHEKALAGIHPLAGTYRNTPVFIGKSKHLPPPHLEVPDCVAEMCSYVNTNWDERNAIQLSAYVLWRMNWIHPFADGNGRTARVVSYVVLSIKLNSVLPGTPTIPDQIAADKQPYYAELENADASWKHERLALSGMEAMLERMLAQQLLRATEEAGN</sequence>
<protein>
    <submittedName>
        <fullName evidence="4">Filamentation induced by cAMP protein Fic</fullName>
    </submittedName>
</protein>
<feature type="binding site" evidence="2">
    <location>
        <begin position="135"/>
        <end position="142"/>
    </location>
    <ligand>
        <name>ATP</name>
        <dbReference type="ChEBI" id="CHEBI:30616"/>
    </ligand>
</feature>
<dbReference type="PANTHER" id="PTHR13504">
    <property type="entry name" value="FIDO DOMAIN-CONTAINING PROTEIN DDB_G0283145"/>
    <property type="match status" value="1"/>
</dbReference>
<evidence type="ECO:0000256" key="2">
    <source>
        <dbReference type="PIRSR" id="PIRSR640198-2"/>
    </source>
</evidence>
<dbReference type="EMBL" id="LR536450">
    <property type="protein sequence ID" value="VFU08625.1"/>
    <property type="molecule type" value="Genomic_DNA"/>
</dbReference>
<dbReference type="Gene3D" id="1.10.3290.10">
    <property type="entry name" value="Fido-like domain"/>
    <property type="match status" value="1"/>
</dbReference>
<gene>
    <name evidence="4" type="ORF">MTUNDRAET4_1732</name>
</gene>
<feature type="binding site" evidence="2">
    <location>
        <begin position="174"/>
        <end position="175"/>
    </location>
    <ligand>
        <name>ATP</name>
        <dbReference type="ChEBI" id="CHEBI:30616"/>
    </ligand>
</feature>
<accession>A0A4U8Z0P5</accession>
<dbReference type="OrthoDB" id="9813719at2"/>
<dbReference type="PANTHER" id="PTHR13504:SF38">
    <property type="entry name" value="FIDO DOMAIN-CONTAINING PROTEIN"/>
    <property type="match status" value="1"/>
</dbReference>
<feature type="active site" evidence="1">
    <location>
        <position position="131"/>
    </location>
</feature>
<feature type="domain" description="Fido" evidence="3">
    <location>
        <begin position="53"/>
        <end position="204"/>
    </location>
</feature>
<dbReference type="InterPro" id="IPR036597">
    <property type="entry name" value="Fido-like_dom_sf"/>
</dbReference>
<proteinExistence type="predicted"/>
<reference evidence="4 5" key="1">
    <citation type="submission" date="2019-03" db="EMBL/GenBank/DDBJ databases">
        <authorList>
            <person name="Kox A.R. M."/>
        </authorList>
    </citation>
    <scope>NUCLEOTIDE SEQUENCE [LARGE SCALE GENOMIC DNA]</scope>
    <source>
        <strain evidence="4">MTUNDRAET4 annotated genome</strain>
    </source>
</reference>
<dbReference type="AlphaFoldDB" id="A0A4U8Z0P5"/>
<dbReference type="Proteomes" id="UP000294360">
    <property type="component" value="Chromosome"/>
</dbReference>
<dbReference type="SUPFAM" id="SSF140931">
    <property type="entry name" value="Fic-like"/>
    <property type="match status" value="1"/>
</dbReference>
<evidence type="ECO:0000259" key="3">
    <source>
        <dbReference type="PROSITE" id="PS51459"/>
    </source>
</evidence>
<dbReference type="InterPro" id="IPR003812">
    <property type="entry name" value="Fido"/>
</dbReference>